<accession>A0A0V1HHC5</accession>
<proteinExistence type="predicted"/>
<dbReference type="EMBL" id="JYDP01000067">
    <property type="protein sequence ID" value="KRZ09847.1"/>
    <property type="molecule type" value="Genomic_DNA"/>
</dbReference>
<sequence>MDVYDGKMAVSLGWSIPFPLLLRLALTSFCKSDLKWNSKPSNSFSFGLAFEFNGLRSRNHRVKRYLKLPKHRRDLQIPDAFRTTTVGEDFLLWQSASRHILVFPTGSNIKLQTAKRTWGMDGRFKTLPQWYQQLFTIHVFVAVKLFMYG</sequence>
<evidence type="ECO:0000313" key="1">
    <source>
        <dbReference type="EMBL" id="KRZ09847.1"/>
    </source>
</evidence>
<name>A0A0V1HHC5_9BILA</name>
<evidence type="ECO:0000313" key="2">
    <source>
        <dbReference type="Proteomes" id="UP000055024"/>
    </source>
</evidence>
<reference evidence="1 2" key="1">
    <citation type="submission" date="2015-01" db="EMBL/GenBank/DDBJ databases">
        <title>Evolution of Trichinella species and genotypes.</title>
        <authorList>
            <person name="Korhonen P.K."/>
            <person name="Edoardo P."/>
            <person name="Giuseppe L.R."/>
            <person name="Gasser R.B."/>
        </authorList>
    </citation>
    <scope>NUCLEOTIDE SEQUENCE [LARGE SCALE GENOMIC DNA]</scope>
    <source>
        <strain evidence="1">ISS1029</strain>
    </source>
</reference>
<gene>
    <name evidence="1" type="ORF">T11_543</name>
</gene>
<comment type="caution">
    <text evidence="1">The sequence shown here is derived from an EMBL/GenBank/DDBJ whole genome shotgun (WGS) entry which is preliminary data.</text>
</comment>
<dbReference type="AlphaFoldDB" id="A0A0V1HHC5"/>
<keyword evidence="2" id="KW-1185">Reference proteome</keyword>
<dbReference type="Proteomes" id="UP000055024">
    <property type="component" value="Unassembled WGS sequence"/>
</dbReference>
<protein>
    <submittedName>
        <fullName evidence="1">Uncharacterized protein</fullName>
    </submittedName>
</protein>
<organism evidence="1 2">
    <name type="scientific">Trichinella zimbabwensis</name>
    <dbReference type="NCBI Taxonomy" id="268475"/>
    <lineage>
        <taxon>Eukaryota</taxon>
        <taxon>Metazoa</taxon>
        <taxon>Ecdysozoa</taxon>
        <taxon>Nematoda</taxon>
        <taxon>Enoplea</taxon>
        <taxon>Dorylaimia</taxon>
        <taxon>Trichinellida</taxon>
        <taxon>Trichinellidae</taxon>
        <taxon>Trichinella</taxon>
    </lineage>
</organism>
<dbReference type="OrthoDB" id="93990at2759"/>